<accession>A0ABW1DUT8</accession>
<dbReference type="RefSeq" id="WP_381360469.1">
    <property type="nucleotide sequence ID" value="NZ_JBHSOA010000014.1"/>
</dbReference>
<comment type="caution">
    <text evidence="1">The sequence shown here is derived from an EMBL/GenBank/DDBJ whole genome shotgun (WGS) entry which is preliminary data.</text>
</comment>
<proteinExistence type="predicted"/>
<name>A0ABW1DUT8_9ACTN</name>
<dbReference type="Proteomes" id="UP001596180">
    <property type="component" value="Unassembled WGS sequence"/>
</dbReference>
<organism evidence="1 2">
    <name type="scientific">Streptomyces chlorus</name>
    <dbReference type="NCBI Taxonomy" id="887452"/>
    <lineage>
        <taxon>Bacteria</taxon>
        <taxon>Bacillati</taxon>
        <taxon>Actinomycetota</taxon>
        <taxon>Actinomycetes</taxon>
        <taxon>Kitasatosporales</taxon>
        <taxon>Streptomycetaceae</taxon>
        <taxon>Streptomyces</taxon>
    </lineage>
</organism>
<evidence type="ECO:0000313" key="1">
    <source>
        <dbReference type="EMBL" id="MFC5851920.1"/>
    </source>
</evidence>
<gene>
    <name evidence="1" type="ORF">ACFPZI_08800</name>
</gene>
<evidence type="ECO:0000313" key="2">
    <source>
        <dbReference type="Proteomes" id="UP001596180"/>
    </source>
</evidence>
<dbReference type="EMBL" id="JBHSOA010000014">
    <property type="protein sequence ID" value="MFC5851920.1"/>
    <property type="molecule type" value="Genomic_DNA"/>
</dbReference>
<sequence>MMDVEATARARTLRNSIDTGQGYKGNLWTDVDLLVEKLMDQARRARG</sequence>
<protein>
    <submittedName>
        <fullName evidence="1">Uncharacterized protein</fullName>
    </submittedName>
</protein>
<keyword evidence="2" id="KW-1185">Reference proteome</keyword>
<reference evidence="2" key="1">
    <citation type="journal article" date="2019" name="Int. J. Syst. Evol. Microbiol.">
        <title>The Global Catalogue of Microorganisms (GCM) 10K type strain sequencing project: providing services to taxonomists for standard genome sequencing and annotation.</title>
        <authorList>
            <consortium name="The Broad Institute Genomics Platform"/>
            <consortium name="The Broad Institute Genome Sequencing Center for Infectious Disease"/>
            <person name="Wu L."/>
            <person name="Ma J."/>
        </authorList>
    </citation>
    <scope>NUCLEOTIDE SEQUENCE [LARGE SCALE GENOMIC DNA]</scope>
    <source>
        <strain evidence="2">JCM 10411</strain>
    </source>
</reference>